<evidence type="ECO:0000313" key="2">
    <source>
        <dbReference type="EMBL" id="CAK0799606.1"/>
    </source>
</evidence>
<protein>
    <submittedName>
        <fullName evidence="2">Uncharacterized protein</fullName>
    </submittedName>
</protein>
<feature type="region of interest" description="Disordered" evidence="1">
    <location>
        <begin position="163"/>
        <end position="184"/>
    </location>
</feature>
<dbReference type="EMBL" id="CAUYUJ010002189">
    <property type="protein sequence ID" value="CAK0799606.1"/>
    <property type="molecule type" value="Genomic_DNA"/>
</dbReference>
<proteinExistence type="predicted"/>
<reference evidence="2" key="1">
    <citation type="submission" date="2023-10" db="EMBL/GenBank/DDBJ databases">
        <authorList>
            <person name="Chen Y."/>
            <person name="Shah S."/>
            <person name="Dougan E. K."/>
            <person name="Thang M."/>
            <person name="Chan C."/>
        </authorList>
    </citation>
    <scope>NUCLEOTIDE SEQUENCE [LARGE SCALE GENOMIC DNA]</scope>
</reference>
<evidence type="ECO:0000313" key="3">
    <source>
        <dbReference type="Proteomes" id="UP001189429"/>
    </source>
</evidence>
<evidence type="ECO:0000256" key="1">
    <source>
        <dbReference type="SAM" id="MobiDB-lite"/>
    </source>
</evidence>
<dbReference type="Proteomes" id="UP001189429">
    <property type="component" value="Unassembled WGS sequence"/>
</dbReference>
<keyword evidence="3" id="KW-1185">Reference proteome</keyword>
<organism evidence="2 3">
    <name type="scientific">Prorocentrum cordatum</name>
    <dbReference type="NCBI Taxonomy" id="2364126"/>
    <lineage>
        <taxon>Eukaryota</taxon>
        <taxon>Sar</taxon>
        <taxon>Alveolata</taxon>
        <taxon>Dinophyceae</taxon>
        <taxon>Prorocentrales</taxon>
        <taxon>Prorocentraceae</taxon>
        <taxon>Prorocentrum</taxon>
    </lineage>
</organism>
<gene>
    <name evidence="2" type="ORF">PCOR1329_LOCUS8002</name>
</gene>
<sequence>MTRARRSPTTRRMAGTLSTMQPQLDDTKRDLEGMGERVALLEQKAEASFADAMASTDQDTMQKLDEKITKLQTQLDQPTASPLGSCAASFAGPAPGFPDVKTSKKCRVWILGFPRLMHARAMMKAGEDIKKAFPQAVSEGVSTKAYNTNKSLFLHVVRDVWESERHPGQGPRGGPPISRCGVGS</sequence>
<name>A0ABN9Q511_9DINO</name>
<comment type="caution">
    <text evidence="2">The sequence shown here is derived from an EMBL/GenBank/DDBJ whole genome shotgun (WGS) entry which is preliminary data.</text>
</comment>
<accession>A0ABN9Q511</accession>